<reference evidence="1 2" key="1">
    <citation type="submission" date="2024-08" db="EMBL/GenBank/DDBJ databases">
        <title>Gnathostoma spinigerum genome.</title>
        <authorList>
            <person name="Gonzalez-Bertolin B."/>
            <person name="Monzon S."/>
            <person name="Zaballos A."/>
            <person name="Jimenez P."/>
            <person name="Dekumyoy P."/>
            <person name="Varona S."/>
            <person name="Cuesta I."/>
            <person name="Sumanam S."/>
            <person name="Adisakwattana P."/>
            <person name="Gasser R.B."/>
            <person name="Hernandez-Gonzalez A."/>
            <person name="Young N.D."/>
            <person name="Perteguer M.J."/>
        </authorList>
    </citation>
    <scope>NUCLEOTIDE SEQUENCE [LARGE SCALE GENOMIC DNA]</scope>
    <source>
        <strain evidence="1">AL3</strain>
        <tissue evidence="1">Liver</tissue>
    </source>
</reference>
<comment type="caution">
    <text evidence="1">The sequence shown here is derived from an EMBL/GenBank/DDBJ whole genome shotgun (WGS) entry which is preliminary data.</text>
</comment>
<protein>
    <submittedName>
        <fullName evidence="1">Uncharacterized protein</fullName>
    </submittedName>
</protein>
<evidence type="ECO:0000313" key="2">
    <source>
        <dbReference type="Proteomes" id="UP001608902"/>
    </source>
</evidence>
<keyword evidence="2" id="KW-1185">Reference proteome</keyword>
<proteinExistence type="predicted"/>
<name>A0ABD6E9A6_9BILA</name>
<accession>A0ABD6E9A6</accession>
<dbReference type="EMBL" id="JBGFUD010001122">
    <property type="protein sequence ID" value="MFH4975781.1"/>
    <property type="molecule type" value="Genomic_DNA"/>
</dbReference>
<dbReference type="Proteomes" id="UP001608902">
    <property type="component" value="Unassembled WGS sequence"/>
</dbReference>
<dbReference type="AlphaFoldDB" id="A0ABD6E9A6"/>
<gene>
    <name evidence="1" type="ORF">AB6A40_002490</name>
</gene>
<organism evidence="1 2">
    <name type="scientific">Gnathostoma spinigerum</name>
    <dbReference type="NCBI Taxonomy" id="75299"/>
    <lineage>
        <taxon>Eukaryota</taxon>
        <taxon>Metazoa</taxon>
        <taxon>Ecdysozoa</taxon>
        <taxon>Nematoda</taxon>
        <taxon>Chromadorea</taxon>
        <taxon>Rhabditida</taxon>
        <taxon>Spirurina</taxon>
        <taxon>Gnathostomatomorpha</taxon>
        <taxon>Gnathostomatoidea</taxon>
        <taxon>Gnathostomatidae</taxon>
        <taxon>Gnathostoma</taxon>
    </lineage>
</organism>
<sequence length="265" mass="31104">MLVMRLSGLEALQNLCTNTLRNAPSTTEKDLMTFFPIHNVETEQLTVSLVVSVMFQTKLINASTYRRISASDRPSLGYGRYDDRLVYAHGPYVKDDRFVSIANRSDHYRNGWHEADELASYDDREQRYDEYGRREWDDEFSSWGRAPHFSGERHSPRSTSGSLTVAPMKRLVKRSRWVIKESGQPVTPFTESIISYVPQYGSVQSLDFDDRHRYAGRYDRPLVSNKDRRYTRYFGNGRNSRRLSDPSLYYIDDCSYFWRNPFYSD</sequence>
<evidence type="ECO:0000313" key="1">
    <source>
        <dbReference type="EMBL" id="MFH4975781.1"/>
    </source>
</evidence>